<comment type="caution">
    <text evidence="1">The sequence shown here is derived from an EMBL/GenBank/DDBJ whole genome shotgun (WGS) entry which is preliminary data.</text>
</comment>
<sequence>MAPNLFICLRTAFVPKYWFRSGVRVHGSIVQDEHWTEPTPGTYRYVPGHGWHLIRRDDTPADAPISPEPVVYCEVVNRYLLASDIERRCRSSVVTGKDGKMQRFRFFRLDDGVSWVAAWDDKDRLIQGPYRRWCLDKESGEMRLMTAADVAELGLAVSGGAVKIARSGECRKEPIQSISPCTYGSEMKG</sequence>
<reference evidence="1 2" key="1">
    <citation type="submission" date="2017-10" db="EMBL/GenBank/DDBJ databases">
        <title>Comparative genomics in systemic dimorphic fungi from Ajellomycetaceae.</title>
        <authorList>
            <person name="Munoz J.F."/>
            <person name="Mcewen J.G."/>
            <person name="Clay O.K."/>
            <person name="Cuomo C.A."/>
        </authorList>
    </citation>
    <scope>NUCLEOTIDE SEQUENCE [LARGE SCALE GENOMIC DNA]</scope>
    <source>
        <strain evidence="1 2">UAMH7299</strain>
    </source>
</reference>
<evidence type="ECO:0000313" key="2">
    <source>
        <dbReference type="Proteomes" id="UP000224634"/>
    </source>
</evidence>
<dbReference type="AlphaFoldDB" id="A0A2B7WFG4"/>
<dbReference type="EMBL" id="PDNA01000449">
    <property type="protein sequence ID" value="PGG95366.1"/>
    <property type="molecule type" value="Genomic_DNA"/>
</dbReference>
<accession>A0A2B7WFG4</accession>
<organism evidence="1 2">
    <name type="scientific">Polytolypa hystricis (strain UAMH7299)</name>
    <dbReference type="NCBI Taxonomy" id="1447883"/>
    <lineage>
        <taxon>Eukaryota</taxon>
        <taxon>Fungi</taxon>
        <taxon>Dikarya</taxon>
        <taxon>Ascomycota</taxon>
        <taxon>Pezizomycotina</taxon>
        <taxon>Eurotiomycetes</taxon>
        <taxon>Eurotiomycetidae</taxon>
        <taxon>Onygenales</taxon>
        <taxon>Onygenales incertae sedis</taxon>
        <taxon>Polytolypa</taxon>
    </lineage>
</organism>
<evidence type="ECO:0000313" key="1">
    <source>
        <dbReference type="EMBL" id="PGG95366.1"/>
    </source>
</evidence>
<protein>
    <submittedName>
        <fullName evidence="1">Uncharacterized protein</fullName>
    </submittedName>
</protein>
<dbReference type="Proteomes" id="UP000224634">
    <property type="component" value="Unassembled WGS sequence"/>
</dbReference>
<dbReference type="OrthoDB" id="4204293at2759"/>
<name>A0A2B7WFG4_POLH7</name>
<proteinExistence type="predicted"/>
<gene>
    <name evidence="1" type="ORF">AJ80_09973</name>
</gene>
<keyword evidence="2" id="KW-1185">Reference proteome</keyword>